<dbReference type="AlphaFoldDB" id="A0A521D1R8"/>
<dbReference type="EMBL" id="FXTP01000007">
    <property type="protein sequence ID" value="SMO65602.1"/>
    <property type="molecule type" value="Genomic_DNA"/>
</dbReference>
<name>A0A521D1R8_9BACT</name>
<proteinExistence type="predicted"/>
<keyword evidence="2" id="KW-1185">Reference proteome</keyword>
<reference evidence="1 2" key="1">
    <citation type="submission" date="2017-05" db="EMBL/GenBank/DDBJ databases">
        <authorList>
            <person name="Varghese N."/>
            <person name="Submissions S."/>
        </authorList>
    </citation>
    <scope>NUCLEOTIDE SEQUENCE [LARGE SCALE GENOMIC DNA]</scope>
    <source>
        <strain evidence="1 2">DSM 21985</strain>
    </source>
</reference>
<evidence type="ECO:0000313" key="1">
    <source>
        <dbReference type="EMBL" id="SMO65602.1"/>
    </source>
</evidence>
<evidence type="ECO:0000313" key="2">
    <source>
        <dbReference type="Proteomes" id="UP000317557"/>
    </source>
</evidence>
<accession>A0A521D1R8</accession>
<sequence>MMAIVLPVKILGFAESHSIYSVFNADEGCFELVVDHHENADGFHLMDEENDAHSFHSSCCFDNLALTFKKQDTDFDLPVSYGNDCDGFSHISERPHRPITLQEHPLPPPESQHTLRITRLLI</sequence>
<organism evidence="1 2">
    <name type="scientific">Gracilimonas mengyeensis</name>
    <dbReference type="NCBI Taxonomy" id="1302730"/>
    <lineage>
        <taxon>Bacteria</taxon>
        <taxon>Pseudomonadati</taxon>
        <taxon>Balneolota</taxon>
        <taxon>Balneolia</taxon>
        <taxon>Balneolales</taxon>
        <taxon>Balneolaceae</taxon>
        <taxon>Gracilimonas</taxon>
    </lineage>
</organism>
<protein>
    <submittedName>
        <fullName evidence="1">Uncharacterized protein</fullName>
    </submittedName>
</protein>
<gene>
    <name evidence="1" type="ORF">SAMN06265219_10742</name>
</gene>
<dbReference type="Proteomes" id="UP000317557">
    <property type="component" value="Unassembled WGS sequence"/>
</dbReference>